<reference evidence="3" key="1">
    <citation type="submission" date="2021-03" db="EMBL/GenBank/DDBJ databases">
        <title>Assistant Professor.</title>
        <authorList>
            <person name="Huq M.A."/>
        </authorList>
    </citation>
    <scope>NUCLEOTIDE SEQUENCE [LARGE SCALE GENOMIC DNA]</scope>
    <source>
        <strain evidence="3">MAH-28</strain>
    </source>
</reference>
<keyword evidence="1" id="KW-0812">Transmembrane</keyword>
<sequence>MFSSKLTLYVILVWLTSLSLPPLIILGIFQLNEHSVYASWNFIFVYVLALLVSVLYGLPGLLLFAWMARRAFRKNTLKARRIAMVKSVGLSVVATFLLLPLIDPANIFDEGFGWGRAFIVIVYLTTALSAAWFFPLEDDPEIKNLPQ</sequence>
<evidence type="ECO:0000256" key="1">
    <source>
        <dbReference type="SAM" id="Phobius"/>
    </source>
</evidence>
<feature type="transmembrane region" description="Helical" evidence="1">
    <location>
        <begin position="7"/>
        <end position="31"/>
    </location>
</feature>
<organism evidence="2 3">
    <name type="scientific">Chitinophaga chungangae</name>
    <dbReference type="NCBI Taxonomy" id="2821488"/>
    <lineage>
        <taxon>Bacteria</taxon>
        <taxon>Pseudomonadati</taxon>
        <taxon>Bacteroidota</taxon>
        <taxon>Chitinophagia</taxon>
        <taxon>Chitinophagales</taxon>
        <taxon>Chitinophagaceae</taxon>
        <taxon>Chitinophaga</taxon>
    </lineage>
</organism>
<dbReference type="RefSeq" id="WP_209148351.1">
    <property type="nucleotide sequence ID" value="NZ_JAGHKP010000004.1"/>
</dbReference>
<feature type="transmembrane region" description="Helical" evidence="1">
    <location>
        <begin position="43"/>
        <end position="64"/>
    </location>
</feature>
<feature type="transmembrane region" description="Helical" evidence="1">
    <location>
        <begin position="84"/>
        <end position="102"/>
    </location>
</feature>
<dbReference type="Proteomes" id="UP000679126">
    <property type="component" value="Unassembled WGS sequence"/>
</dbReference>
<gene>
    <name evidence="2" type="ORF">J7I43_23120</name>
</gene>
<evidence type="ECO:0000313" key="2">
    <source>
        <dbReference type="EMBL" id="MBO9155137.1"/>
    </source>
</evidence>
<evidence type="ECO:0000313" key="3">
    <source>
        <dbReference type="Proteomes" id="UP000679126"/>
    </source>
</evidence>
<proteinExistence type="predicted"/>
<evidence type="ECO:0008006" key="4">
    <source>
        <dbReference type="Google" id="ProtNLM"/>
    </source>
</evidence>
<comment type="caution">
    <text evidence="2">The sequence shown here is derived from an EMBL/GenBank/DDBJ whole genome shotgun (WGS) entry which is preliminary data.</text>
</comment>
<keyword evidence="1" id="KW-1133">Transmembrane helix</keyword>
<feature type="transmembrane region" description="Helical" evidence="1">
    <location>
        <begin position="114"/>
        <end position="134"/>
    </location>
</feature>
<accession>A0ABS3YKF0</accession>
<name>A0ABS3YKF0_9BACT</name>
<protein>
    <recommendedName>
        <fullName evidence="4">DUF2975 domain-containing protein</fullName>
    </recommendedName>
</protein>
<keyword evidence="3" id="KW-1185">Reference proteome</keyword>
<keyword evidence="1" id="KW-0472">Membrane</keyword>
<dbReference type="EMBL" id="JAGHKP010000004">
    <property type="protein sequence ID" value="MBO9155137.1"/>
    <property type="molecule type" value="Genomic_DNA"/>
</dbReference>